<dbReference type="PANTHER" id="PTHR19879">
    <property type="entry name" value="TRANSCRIPTION INITIATION FACTOR TFIID"/>
    <property type="match status" value="1"/>
</dbReference>
<dbReference type="PROSITE" id="PS50294">
    <property type="entry name" value="WD_REPEATS_REGION"/>
    <property type="match status" value="2"/>
</dbReference>
<keyword evidence="1 3" id="KW-0853">WD repeat</keyword>
<dbReference type="VEuPathDB" id="FungiDB:SI65_09969"/>
<comment type="caution">
    <text evidence="4">The sequence shown here is derived from an EMBL/GenBank/DDBJ whole genome shotgun (WGS) entry which is preliminary data.</text>
</comment>
<dbReference type="InterPro" id="IPR019775">
    <property type="entry name" value="WD40_repeat_CS"/>
</dbReference>
<evidence type="ECO:0000256" key="2">
    <source>
        <dbReference type="ARBA" id="ARBA00022737"/>
    </source>
</evidence>
<protein>
    <submittedName>
        <fullName evidence="4">Uncharacterized protein</fullName>
    </submittedName>
</protein>
<sequence length="153" mass="17024">MQAAWIVEFSPDGKLIATGSEDSTVRLWDTATGSLVRSFNGHSRGIWALTFSEDGSQLASASIDNTVIVWDAATGDKIQQFETEVVKDDAHGNPNITYNEDFDDSIPARSPVRRNNQLCYLSSSTVETYEQKRLEDIQDDTVHRSHCLVQNLS</sequence>
<dbReference type="Pfam" id="PF00400">
    <property type="entry name" value="WD40"/>
    <property type="match status" value="2"/>
</dbReference>
<proteinExistence type="predicted"/>
<accession>A0A1E3B121</accession>
<feature type="repeat" description="WD" evidence="3">
    <location>
        <begin position="7"/>
        <end position="38"/>
    </location>
</feature>
<dbReference type="Gene3D" id="2.130.10.10">
    <property type="entry name" value="YVTN repeat-like/Quinoprotein amine dehydrogenase"/>
    <property type="match status" value="1"/>
</dbReference>
<dbReference type="OrthoDB" id="538223at2759"/>
<dbReference type="STRING" id="573508.A0A1E3B121"/>
<evidence type="ECO:0000313" key="5">
    <source>
        <dbReference type="Proteomes" id="UP000094569"/>
    </source>
</evidence>
<dbReference type="SMART" id="SM00320">
    <property type="entry name" value="WD40"/>
    <property type="match status" value="2"/>
</dbReference>
<dbReference type="EMBL" id="JXNT01000023">
    <property type="protein sequence ID" value="ODM14624.1"/>
    <property type="molecule type" value="Genomic_DNA"/>
</dbReference>
<name>A0A1E3B121_ASPCR</name>
<dbReference type="Proteomes" id="UP000094569">
    <property type="component" value="Unassembled WGS sequence"/>
</dbReference>
<keyword evidence="5" id="KW-1185">Reference proteome</keyword>
<dbReference type="InterPro" id="IPR015943">
    <property type="entry name" value="WD40/YVTN_repeat-like_dom_sf"/>
</dbReference>
<dbReference type="SUPFAM" id="SSF82171">
    <property type="entry name" value="DPP6 N-terminal domain-like"/>
    <property type="match status" value="1"/>
</dbReference>
<dbReference type="PROSITE" id="PS50082">
    <property type="entry name" value="WD_REPEATS_2"/>
    <property type="match status" value="2"/>
</dbReference>
<evidence type="ECO:0000256" key="3">
    <source>
        <dbReference type="PROSITE-ProRule" id="PRU00221"/>
    </source>
</evidence>
<keyword evidence="2" id="KW-0677">Repeat</keyword>
<dbReference type="InterPro" id="IPR001680">
    <property type="entry name" value="WD40_rpt"/>
</dbReference>
<gene>
    <name evidence="4" type="ORF">SI65_09969</name>
</gene>
<dbReference type="AlphaFoldDB" id="A0A1E3B121"/>
<evidence type="ECO:0000313" key="4">
    <source>
        <dbReference type="EMBL" id="ODM14624.1"/>
    </source>
</evidence>
<dbReference type="PANTHER" id="PTHR19879:SF9">
    <property type="entry name" value="TRANSCRIPTION INITIATION FACTOR TFIID SUBUNIT 5"/>
    <property type="match status" value="1"/>
</dbReference>
<reference evidence="4 5" key="1">
    <citation type="journal article" date="2016" name="BMC Genomics">
        <title>Comparative genomic and transcriptomic analyses of the Fuzhuan brick tea-fermentation fungus Aspergillus cristatus.</title>
        <authorList>
            <person name="Ge Y."/>
            <person name="Wang Y."/>
            <person name="Liu Y."/>
            <person name="Tan Y."/>
            <person name="Ren X."/>
            <person name="Zhang X."/>
            <person name="Hyde K.D."/>
            <person name="Liu Y."/>
            <person name="Liu Z."/>
        </authorList>
    </citation>
    <scope>NUCLEOTIDE SEQUENCE [LARGE SCALE GENOMIC DNA]</scope>
    <source>
        <strain evidence="4 5">GZAAS20.1005</strain>
    </source>
</reference>
<dbReference type="PROSITE" id="PS00678">
    <property type="entry name" value="WD_REPEATS_1"/>
    <property type="match status" value="2"/>
</dbReference>
<feature type="repeat" description="WD" evidence="3">
    <location>
        <begin position="39"/>
        <end position="80"/>
    </location>
</feature>
<organism evidence="4 5">
    <name type="scientific">Aspergillus cristatus</name>
    <name type="common">Chinese Fuzhuan brick tea-fermentation fungus</name>
    <name type="synonym">Eurotium cristatum</name>
    <dbReference type="NCBI Taxonomy" id="573508"/>
    <lineage>
        <taxon>Eukaryota</taxon>
        <taxon>Fungi</taxon>
        <taxon>Dikarya</taxon>
        <taxon>Ascomycota</taxon>
        <taxon>Pezizomycotina</taxon>
        <taxon>Eurotiomycetes</taxon>
        <taxon>Eurotiomycetidae</taxon>
        <taxon>Eurotiales</taxon>
        <taxon>Aspergillaceae</taxon>
        <taxon>Aspergillus</taxon>
        <taxon>Aspergillus subgen. Aspergillus</taxon>
    </lineage>
</organism>
<evidence type="ECO:0000256" key="1">
    <source>
        <dbReference type="ARBA" id="ARBA00022574"/>
    </source>
</evidence>